<dbReference type="RefSeq" id="WP_189497510.1">
    <property type="nucleotide sequence ID" value="NZ_BMZH01000006.1"/>
</dbReference>
<protein>
    <submittedName>
        <fullName evidence="6">33 kDa chaperonin</fullName>
    </submittedName>
</protein>
<dbReference type="AlphaFoldDB" id="A0A8J3CSA3"/>
<dbReference type="SUPFAM" id="SSF64397">
    <property type="entry name" value="Hsp33 domain"/>
    <property type="match status" value="1"/>
</dbReference>
<keyword evidence="4" id="KW-0143">Chaperone</keyword>
<dbReference type="PANTHER" id="PTHR30111:SF1">
    <property type="entry name" value="33 KDA CHAPERONIN"/>
    <property type="match status" value="1"/>
</dbReference>
<dbReference type="InterPro" id="IPR016153">
    <property type="entry name" value="Heat_shock_Hsp33_N"/>
</dbReference>
<reference evidence="6" key="2">
    <citation type="submission" date="2020-09" db="EMBL/GenBank/DDBJ databases">
        <authorList>
            <person name="Sun Q."/>
            <person name="Kim S."/>
        </authorList>
    </citation>
    <scope>NUCLEOTIDE SEQUENCE</scope>
    <source>
        <strain evidence="6">KCTC 32513</strain>
    </source>
</reference>
<reference evidence="6" key="1">
    <citation type="journal article" date="2014" name="Int. J. Syst. Evol. Microbiol.">
        <title>Complete genome sequence of Corynebacterium casei LMG S-19264T (=DSM 44701T), isolated from a smear-ripened cheese.</title>
        <authorList>
            <consortium name="US DOE Joint Genome Institute (JGI-PGF)"/>
            <person name="Walter F."/>
            <person name="Albersmeier A."/>
            <person name="Kalinowski J."/>
            <person name="Ruckert C."/>
        </authorList>
    </citation>
    <scope>NUCLEOTIDE SEQUENCE</scope>
    <source>
        <strain evidence="6">KCTC 32513</strain>
    </source>
</reference>
<dbReference type="GO" id="GO:0051082">
    <property type="term" value="F:unfolded protein binding"/>
    <property type="evidence" value="ECO:0007669"/>
    <property type="project" value="InterPro"/>
</dbReference>
<organism evidence="6 7">
    <name type="scientific">Algimonas arctica</name>
    <dbReference type="NCBI Taxonomy" id="1479486"/>
    <lineage>
        <taxon>Bacteria</taxon>
        <taxon>Pseudomonadati</taxon>
        <taxon>Pseudomonadota</taxon>
        <taxon>Alphaproteobacteria</taxon>
        <taxon>Maricaulales</taxon>
        <taxon>Robiginitomaculaceae</taxon>
        <taxon>Algimonas</taxon>
    </lineage>
</organism>
<evidence type="ECO:0000256" key="3">
    <source>
        <dbReference type="ARBA" id="ARBA00023157"/>
    </source>
</evidence>
<comment type="caution">
    <text evidence="6">The sequence shown here is derived from an EMBL/GenBank/DDBJ whole genome shotgun (WGS) entry which is preliminary data.</text>
</comment>
<dbReference type="EMBL" id="BMZH01000006">
    <property type="protein sequence ID" value="GHA94979.1"/>
    <property type="molecule type" value="Genomic_DNA"/>
</dbReference>
<dbReference type="GO" id="GO:0005737">
    <property type="term" value="C:cytoplasm"/>
    <property type="evidence" value="ECO:0007669"/>
    <property type="project" value="InterPro"/>
</dbReference>
<keyword evidence="5" id="KW-0676">Redox-active center</keyword>
<evidence type="ECO:0000313" key="6">
    <source>
        <dbReference type="EMBL" id="GHA94979.1"/>
    </source>
</evidence>
<dbReference type="Pfam" id="PF01430">
    <property type="entry name" value="HSP33"/>
    <property type="match status" value="1"/>
</dbReference>
<sequence>MQNNTLNEVTVFTVGGTETALAPVRGRAVRLPNALQTALADRYPEPIARLLGEAMIIGALVVQSLKFDGRLVVQCHGTNEGAVSLLMADCTTQGHIRGYARYDEDTLQSILLDNRNPGADALLGGGTFSMTIDQGSDMDLYQGLAAVEGKRLSDCAEHFFKTSDQIPTMMRLAVGQDIEDGGSIWAGGGMMIQRIAEDDARGETGDVYQTATALMSTVTDAELIDPDLPMETLLYRLFNEEGVHVLDTSSVSADCRCSRERLLNTLESFDAAAIADMADADGNIRAKCEFCDVEFVFPVKDVETA</sequence>
<gene>
    <name evidence="6" type="primary">hslO</name>
    <name evidence="6" type="ORF">GCM10009069_17470</name>
</gene>
<dbReference type="InterPro" id="IPR000397">
    <property type="entry name" value="Heat_shock_Hsp33"/>
</dbReference>
<dbReference type="PIRSF" id="PIRSF005261">
    <property type="entry name" value="Heat_shock_Hsp33"/>
    <property type="match status" value="1"/>
</dbReference>
<name>A0A8J3CSA3_9PROT</name>
<dbReference type="Gene3D" id="3.55.30.10">
    <property type="entry name" value="Hsp33 domain"/>
    <property type="match status" value="1"/>
</dbReference>
<evidence type="ECO:0000313" key="7">
    <source>
        <dbReference type="Proteomes" id="UP000634004"/>
    </source>
</evidence>
<keyword evidence="2" id="KW-0862">Zinc</keyword>
<dbReference type="CDD" id="cd00498">
    <property type="entry name" value="Hsp33"/>
    <property type="match status" value="1"/>
</dbReference>
<evidence type="ECO:0000256" key="5">
    <source>
        <dbReference type="ARBA" id="ARBA00023284"/>
    </source>
</evidence>
<dbReference type="GO" id="GO:0044183">
    <property type="term" value="F:protein folding chaperone"/>
    <property type="evidence" value="ECO:0007669"/>
    <property type="project" value="TreeGrafter"/>
</dbReference>
<keyword evidence="1" id="KW-0963">Cytoplasm</keyword>
<evidence type="ECO:0000256" key="1">
    <source>
        <dbReference type="ARBA" id="ARBA00022490"/>
    </source>
</evidence>
<dbReference type="GO" id="GO:0042026">
    <property type="term" value="P:protein refolding"/>
    <property type="evidence" value="ECO:0007669"/>
    <property type="project" value="TreeGrafter"/>
</dbReference>
<dbReference type="SUPFAM" id="SSF118352">
    <property type="entry name" value="HSP33 redox switch-like"/>
    <property type="match status" value="1"/>
</dbReference>
<dbReference type="Proteomes" id="UP000634004">
    <property type="component" value="Unassembled WGS sequence"/>
</dbReference>
<dbReference type="InterPro" id="IPR016154">
    <property type="entry name" value="Heat_shock_Hsp33_C"/>
</dbReference>
<evidence type="ECO:0000256" key="4">
    <source>
        <dbReference type="ARBA" id="ARBA00023186"/>
    </source>
</evidence>
<keyword evidence="7" id="KW-1185">Reference proteome</keyword>
<dbReference type="PANTHER" id="PTHR30111">
    <property type="entry name" value="33 KDA CHAPERONIN"/>
    <property type="match status" value="1"/>
</dbReference>
<evidence type="ECO:0000256" key="2">
    <source>
        <dbReference type="ARBA" id="ARBA00022833"/>
    </source>
</evidence>
<proteinExistence type="predicted"/>
<keyword evidence="3" id="KW-1015">Disulfide bond</keyword>
<accession>A0A8J3CSA3</accession>
<dbReference type="Gene3D" id="3.90.1280.10">
    <property type="entry name" value="HSP33 redox switch-like"/>
    <property type="match status" value="1"/>
</dbReference>